<dbReference type="EMBL" id="SNXE01000003">
    <property type="protein sequence ID" value="TDP11269.1"/>
    <property type="molecule type" value="Genomic_DNA"/>
</dbReference>
<gene>
    <name evidence="2" type="ORF">DFR39_103195</name>
</gene>
<dbReference type="Proteomes" id="UP000295357">
    <property type="component" value="Unassembled WGS sequence"/>
</dbReference>
<keyword evidence="3" id="KW-1185">Reference proteome</keyword>
<reference evidence="2 3" key="1">
    <citation type="submission" date="2019-03" db="EMBL/GenBank/DDBJ databases">
        <title>Genomic Encyclopedia of Type Strains, Phase IV (KMG-IV): sequencing the most valuable type-strain genomes for metagenomic binning, comparative biology and taxonomic classification.</title>
        <authorList>
            <person name="Goeker M."/>
        </authorList>
    </citation>
    <scope>NUCLEOTIDE SEQUENCE [LARGE SCALE GENOMIC DNA]</scope>
    <source>
        <strain evidence="2 3">DSM 25082</strain>
    </source>
</reference>
<feature type="region of interest" description="Disordered" evidence="1">
    <location>
        <begin position="74"/>
        <end position="94"/>
    </location>
</feature>
<evidence type="ECO:0000313" key="2">
    <source>
        <dbReference type="EMBL" id="TDP11269.1"/>
    </source>
</evidence>
<name>A0A4R6N7C6_9BURK</name>
<feature type="region of interest" description="Disordered" evidence="1">
    <location>
        <begin position="210"/>
        <end position="266"/>
    </location>
</feature>
<evidence type="ECO:0000313" key="3">
    <source>
        <dbReference type="Proteomes" id="UP000295357"/>
    </source>
</evidence>
<feature type="compositionally biased region" description="Gly residues" evidence="1">
    <location>
        <begin position="244"/>
        <end position="262"/>
    </location>
</feature>
<dbReference type="OrthoDB" id="6188167at2"/>
<comment type="caution">
    <text evidence="2">The sequence shown here is derived from an EMBL/GenBank/DDBJ whole genome shotgun (WGS) entry which is preliminary data.</text>
</comment>
<dbReference type="InterPro" id="IPR012434">
    <property type="entry name" value="DUF1631"/>
</dbReference>
<proteinExistence type="predicted"/>
<protein>
    <submittedName>
        <fullName evidence="2">Uncharacterized protein DUF1631</fullName>
    </submittedName>
</protein>
<dbReference type="Pfam" id="PF07793">
    <property type="entry name" value="DUF1631"/>
    <property type="match status" value="1"/>
</dbReference>
<dbReference type="AlphaFoldDB" id="A0A4R6N7C6"/>
<dbReference type="RefSeq" id="WP_133603173.1">
    <property type="nucleotide sequence ID" value="NZ_JAUFPJ010000006.1"/>
</dbReference>
<accession>A0A4R6N7C6</accession>
<organism evidence="2 3">
    <name type="scientific">Roseateles asaccharophilus</name>
    <dbReference type="NCBI Taxonomy" id="582607"/>
    <lineage>
        <taxon>Bacteria</taxon>
        <taxon>Pseudomonadati</taxon>
        <taxon>Pseudomonadota</taxon>
        <taxon>Betaproteobacteria</taxon>
        <taxon>Burkholderiales</taxon>
        <taxon>Sphaerotilaceae</taxon>
        <taxon>Roseateles</taxon>
    </lineage>
</organism>
<evidence type="ECO:0000256" key="1">
    <source>
        <dbReference type="SAM" id="MobiDB-lite"/>
    </source>
</evidence>
<feature type="compositionally biased region" description="Polar residues" evidence="1">
    <location>
        <begin position="229"/>
        <end position="239"/>
    </location>
</feature>
<sequence>MNSPDVRLNPHLEAALQRLRTAAEQAAERGAEGMGMAALSAGQHKRRDALLSAQFLFRKQQALFGQRFHQSLREQMAGEQRPKQDSASSKPNWGELSLMNDEQVDAMVAADRIGLAIGHQSEWELRDVESYLPGLGVEGGDRNPLRPALVAQALLDAIHALTDDHEARQFLIDEMTRSLAQEMRACYADIAQLFRSRGLRPQDLRVRGTEAAGGHNTVQHSSYGPPGQTLHSQQGMSGFSSRGGLAGSGPAGLATGRGGAGSSWGAATGGRAAPGMLGAVDPQMMDLLRRLAFSPATLPTADMGEIGETGGAGMSTLAGGWESGLGGPGQPAWGGQPMPPNLIVQHRDELRQAATGQLDHMVIDVIGSLFDQILADPKVPPQMARLIARLQLPVLRAALGDRSFFSSRRHPVRRFINRTASLACAFDDFSEDPGREFLRRVRELVNEVAEGDFERMDVYESKLDALEQFIAEQSAQVLRAGSDAAALVERKETDLRLQQRYMQQLQASLAPVPMPDFLREFLAQVWSQAIVMAGRDGGAEREQRLRQSGRDLVMSVQPKGGTAQRQAFLAMLPGLMRSLNEGLDLIAWPEAARKSFFAALLPAHAESLKGQGLSPLDHNLLVKQLDGVFGVAAPTEQDLPAGAALEVPEDLDLAQRLSADEASRLGLVQDTKVDWEGHLDIDLSAGEAPLSSVDISIDGLPAAEAPEPSQGAMLLEHLQLGFAYQMNTGDQWRKVRLAHISAGRSFFIFTYGQKHQETVTMTARMLKRLCEAGRLKAFESAYLLERATARARKQLAELSKPA</sequence>